<feature type="region of interest" description="Disordered" evidence="2">
    <location>
        <begin position="895"/>
        <end position="921"/>
    </location>
</feature>
<proteinExistence type="predicted"/>
<feature type="coiled-coil region" evidence="1">
    <location>
        <begin position="317"/>
        <end position="470"/>
    </location>
</feature>
<accession>A0A1X7VIV0</accession>
<feature type="region of interest" description="Disordered" evidence="2">
    <location>
        <begin position="685"/>
        <end position="706"/>
    </location>
</feature>
<dbReference type="EnsemblMetazoa" id="Aqu2.1.39844_001">
    <property type="protein sequence ID" value="Aqu2.1.39844_001"/>
    <property type="gene ID" value="Aqu2.1.39844"/>
</dbReference>
<feature type="region of interest" description="Disordered" evidence="2">
    <location>
        <begin position="1"/>
        <end position="70"/>
    </location>
</feature>
<feature type="compositionally biased region" description="Basic and acidic residues" evidence="2">
    <location>
        <begin position="177"/>
        <end position="186"/>
    </location>
</feature>
<organism evidence="3">
    <name type="scientific">Amphimedon queenslandica</name>
    <name type="common">Sponge</name>
    <dbReference type="NCBI Taxonomy" id="400682"/>
    <lineage>
        <taxon>Eukaryota</taxon>
        <taxon>Metazoa</taxon>
        <taxon>Porifera</taxon>
        <taxon>Demospongiae</taxon>
        <taxon>Heteroscleromorpha</taxon>
        <taxon>Haplosclerida</taxon>
        <taxon>Niphatidae</taxon>
        <taxon>Amphimedon</taxon>
    </lineage>
</organism>
<feature type="compositionally biased region" description="Polar residues" evidence="2">
    <location>
        <begin position="12"/>
        <end position="21"/>
    </location>
</feature>
<name>A0A1X7VIV0_AMPQE</name>
<sequence>MSTLYSADDTRTGNTSPTLSFFPSRPLLGAGPALSSAQGLPNRPVALMQRDTPTNLSDSDKLGGGVSPSVDSMYSPNDTHGMGVSGGVAKGARSKPLTTSFALPSPKANRDIVLLGNGSHDNRSRDNEDKDSVCSEPVRGRGFDTPPVTPTPSLPGGLSLQMPAHLRTQQGKKKKVTSLEDKKEEREGETDEIASGRSTPIITLPEVPKQRPQYASQFSPLQSVRPSLSASLPVTRLRGGDDVLSLKEQLKQLMREKANLEGQLESVIDECQSTLKERSQLQTKLAQAEVELSTIHTDLTNSLTAAGREAAEEEEGGSDLQTELNRLESTLSQKRSELASKSREIEKERKTVKDLSDELISARGLLKEKERELGEIQEQVRRHSSVLEEKDDAIEELKRQNLSLKGSLTSMESSKAWLKEQLESAIDTKAKLQEELRGVRASGLTQSIKMEGLQKESDLLKQQVADLQGSILRDKAKLVTELEAIEADVIDKEGTFELVQAEKEQLQEQLQLKSSQLDKIISNLADQKAANAHLMSELDDVNATNSSLESRLKTLEEENNKMTQQTEQFQRQLAVKEEEGKELKKSKSTLQQQLQSKELSTVSKDGEIQNLKDSIGILKHERDTLNESKKVLEEELSRRQETSERLESDFENSKNQLAQLESQLQAEKRKRQLLESEVSDFESQLAEKQEELEEKEKSVTALQSQSEDIRQHFNSLQNRFEEIENESGASLEEKDKLIETLKSDRKKALDQARALSESERGMREEVARLKEENANLQGQLDSAVSSGPQLEDFKQVLKEKNTLDSQLASERLNHQQEGIKLQAKVARLETELKDVRKEGKKKEREFEKKQESLDLIIDDLQKQLEETKKKDLASQPSTDEVDGLHEAIEERNNMIETLGKDKTKLQEENTSLRERLRESDTRLMELEQEMEDALQQLKEEGEIERERFEEEKQQLVIEAQHLKGRLSGINRSQQVMREHTTGLEKSLAFKESQIQKLTGENNRAIAEKTNEIESLKTSVTELQDRESSLKSELQQALNSALLESQRADGMARDLERLKEELERTRGASSSDKELRELRESVANLEQVKTDLQGEVRILKQQLSLSEDNVESIQRELDEKEQLISILGQDLKMTKEELDQSQNEMSTLQSLLHEKKSPQRTLTSSTPHFIDGGLSPVVKGTGLDEKQSGEISSLKSQLGAKSKTLKNLHSCLRDLKNDMGDIQTRMDHHTSSLQNSYRSSQSTVCSLDHQ</sequence>
<keyword evidence="1" id="KW-0175">Coiled coil</keyword>
<dbReference type="AlphaFoldDB" id="A0A1X7VIV0"/>
<dbReference type="eggNOG" id="ENOG502QU6P">
    <property type="taxonomic scope" value="Eukaryota"/>
</dbReference>
<dbReference type="STRING" id="400682.A0A1X7VIV0"/>
<evidence type="ECO:0000256" key="1">
    <source>
        <dbReference type="SAM" id="Coils"/>
    </source>
</evidence>
<feature type="coiled-coil region" evidence="1">
    <location>
        <begin position="243"/>
        <end position="291"/>
    </location>
</feature>
<evidence type="ECO:0000313" key="3">
    <source>
        <dbReference type="EnsemblMetazoa" id="Aqu2.1.39844_001"/>
    </source>
</evidence>
<dbReference type="OrthoDB" id="2286360at2759"/>
<feature type="region of interest" description="Disordered" evidence="2">
    <location>
        <begin position="112"/>
        <end position="198"/>
    </location>
</feature>
<evidence type="ECO:0000256" key="2">
    <source>
        <dbReference type="SAM" id="MobiDB-lite"/>
    </source>
</evidence>
<protein>
    <submittedName>
        <fullName evidence="3">Uncharacterized protein</fullName>
    </submittedName>
</protein>
<feature type="compositionally biased region" description="Basic and acidic residues" evidence="2">
    <location>
        <begin position="120"/>
        <end position="142"/>
    </location>
</feature>
<dbReference type="PANTHER" id="PTHR18937">
    <property type="entry name" value="STRUCTURAL MAINTENANCE OF CHROMOSOMES SMC FAMILY MEMBER"/>
    <property type="match status" value="1"/>
</dbReference>
<reference evidence="3" key="1">
    <citation type="submission" date="2017-05" db="UniProtKB">
        <authorList>
            <consortium name="EnsemblMetazoa"/>
        </authorList>
    </citation>
    <scope>IDENTIFICATION</scope>
</reference>
<dbReference type="InParanoid" id="A0A1X7VIV0"/>
<dbReference type="Gene3D" id="1.10.287.1490">
    <property type="match status" value="2"/>
</dbReference>
<feature type="compositionally biased region" description="Basic and acidic residues" evidence="2">
    <location>
        <begin position="685"/>
        <end position="698"/>
    </location>
</feature>
<feature type="compositionally biased region" description="Low complexity" evidence="2">
    <location>
        <begin position="1230"/>
        <end position="1241"/>
    </location>
</feature>
<feature type="region of interest" description="Disordered" evidence="2">
    <location>
        <begin position="1227"/>
        <end position="1249"/>
    </location>
</feature>
<feature type="region of interest" description="Disordered" evidence="2">
    <location>
        <begin position="1153"/>
        <end position="1175"/>
    </location>
</feature>